<dbReference type="InterPro" id="IPR011013">
    <property type="entry name" value="Gal_mutarotase_sf_dom"/>
</dbReference>
<dbReference type="SUPFAM" id="SSF49863">
    <property type="entry name" value="Hyaluronate lyase-like, C-terminal domain"/>
    <property type="match status" value="1"/>
</dbReference>
<dbReference type="Gene3D" id="1.50.10.100">
    <property type="entry name" value="Chondroitin AC/alginate lyase"/>
    <property type="match status" value="1"/>
</dbReference>
<evidence type="ECO:0000256" key="4">
    <source>
        <dbReference type="ARBA" id="ARBA00022729"/>
    </source>
</evidence>
<proteinExistence type="inferred from homology"/>
<dbReference type="InterPro" id="IPR038970">
    <property type="entry name" value="Lyase_8"/>
</dbReference>
<evidence type="ECO:0008006" key="14">
    <source>
        <dbReference type="Google" id="ProtNLM"/>
    </source>
</evidence>
<keyword evidence="4 8" id="KW-0732">Signal</keyword>
<name>A0A3E5F3P2_BACUN</name>
<dbReference type="InterPro" id="IPR003159">
    <property type="entry name" value="Lyase_8_central_dom"/>
</dbReference>
<evidence type="ECO:0000256" key="5">
    <source>
        <dbReference type="ARBA" id="ARBA00022837"/>
    </source>
</evidence>
<dbReference type="SUPFAM" id="SSF74650">
    <property type="entry name" value="Galactose mutarotase-like"/>
    <property type="match status" value="1"/>
</dbReference>
<dbReference type="InterPro" id="IPR014718">
    <property type="entry name" value="GH-type_carb-bd"/>
</dbReference>
<evidence type="ECO:0000259" key="10">
    <source>
        <dbReference type="Pfam" id="PF02884"/>
    </source>
</evidence>
<feature type="domain" description="Polysaccharide lyase family 8 central" evidence="9">
    <location>
        <begin position="333"/>
        <end position="530"/>
    </location>
</feature>
<comment type="similarity">
    <text evidence="2">Belongs to the polysaccharide lyase 8 family.</text>
</comment>
<dbReference type="Pfam" id="PF02278">
    <property type="entry name" value="Lyase_8"/>
    <property type="match status" value="1"/>
</dbReference>
<dbReference type="InterPro" id="IPR004103">
    <property type="entry name" value="Lyase_8_C"/>
</dbReference>
<dbReference type="GO" id="GO:0005975">
    <property type="term" value="P:carbohydrate metabolic process"/>
    <property type="evidence" value="ECO:0007669"/>
    <property type="project" value="InterPro"/>
</dbReference>
<evidence type="ECO:0000313" key="13">
    <source>
        <dbReference type="Proteomes" id="UP000260759"/>
    </source>
</evidence>
<feature type="active site" evidence="7">
    <location>
        <position position="287"/>
    </location>
</feature>
<dbReference type="Gene3D" id="2.60.220.10">
    <property type="entry name" value="Polysaccharide lyase family 8-like, C-terminal"/>
    <property type="match status" value="1"/>
</dbReference>
<feature type="active site" evidence="7">
    <location>
        <position position="223"/>
    </location>
</feature>
<feature type="active site" evidence="7">
    <location>
        <position position="235"/>
    </location>
</feature>
<comment type="cofactor">
    <cofactor evidence="1">
        <name>Ca(2+)</name>
        <dbReference type="ChEBI" id="CHEBI:29108"/>
    </cofactor>
</comment>
<comment type="caution">
    <text evidence="12">The sequence shown here is derived from an EMBL/GenBank/DDBJ whole genome shotgun (WGS) entry which is preliminary data.</text>
</comment>
<evidence type="ECO:0000256" key="2">
    <source>
        <dbReference type="ARBA" id="ARBA00006699"/>
    </source>
</evidence>
<evidence type="ECO:0000256" key="3">
    <source>
        <dbReference type="ARBA" id="ARBA00011245"/>
    </source>
</evidence>
<dbReference type="GO" id="GO:0030246">
    <property type="term" value="F:carbohydrate binding"/>
    <property type="evidence" value="ECO:0007669"/>
    <property type="project" value="InterPro"/>
</dbReference>
<feature type="chain" id="PRO_5017810370" description="Chondroitin AC lyase" evidence="8">
    <location>
        <begin position="26"/>
        <end position="680"/>
    </location>
</feature>
<evidence type="ECO:0000256" key="1">
    <source>
        <dbReference type="ARBA" id="ARBA00001913"/>
    </source>
</evidence>
<evidence type="ECO:0000256" key="8">
    <source>
        <dbReference type="SAM" id="SignalP"/>
    </source>
</evidence>
<dbReference type="GO" id="GO:0016837">
    <property type="term" value="F:carbon-oxygen lyase activity, acting on polysaccharides"/>
    <property type="evidence" value="ECO:0007669"/>
    <property type="project" value="UniProtKB-ARBA"/>
</dbReference>
<dbReference type="Gene3D" id="2.70.98.10">
    <property type="match status" value="1"/>
</dbReference>
<dbReference type="EMBL" id="QSVA01000003">
    <property type="protein sequence ID" value="RGN95902.1"/>
    <property type="molecule type" value="Genomic_DNA"/>
</dbReference>
<dbReference type="Proteomes" id="UP000260759">
    <property type="component" value="Unassembled WGS sequence"/>
</dbReference>
<keyword evidence="6" id="KW-0456">Lyase</keyword>
<dbReference type="InterPro" id="IPR008929">
    <property type="entry name" value="Chondroitin_lyas"/>
</dbReference>
<dbReference type="InterPro" id="IPR011071">
    <property type="entry name" value="Lyase_8-like_C"/>
</dbReference>
<dbReference type="SUPFAM" id="SSF48230">
    <property type="entry name" value="Chondroitin AC/alginate lyase"/>
    <property type="match status" value="1"/>
</dbReference>
<reference evidence="12 13" key="1">
    <citation type="submission" date="2018-08" db="EMBL/GenBank/DDBJ databases">
        <title>A genome reference for cultivated species of the human gut microbiota.</title>
        <authorList>
            <person name="Zou Y."/>
            <person name="Xue W."/>
            <person name="Luo G."/>
        </authorList>
    </citation>
    <scope>NUCLEOTIDE SEQUENCE [LARGE SCALE GENOMIC DNA]</scope>
    <source>
        <strain evidence="12 13">OM03-4</strain>
    </source>
</reference>
<accession>A0A3E5F3P2</accession>
<sequence>MKTHNIKLIAAIALCITLTGIRAHASDFKTIYNRMYEKYLDRNPSKETIGGLMKSLSPEGAFVTLNYRATDGSPRKHVQNLITLACAYQHPENTFYHDKTLKESYLKALRFWIDTNHQAKNWWYRYIPYPKELSTSVVLMSREINENPELFDKTIKYLRWSYENAAPSHMTGANGADIIMGSFAASILTENESQMEDFKERMTQLLTIQPSEGIQPDYLFGQHCGHGRQLYFTSYGKEFVNSTLAYLELCKDTRFQSPGLELLQRLFTDGVQWIFYNKQHDPNNAGRFISSNQYSSAIKVLAERICKLSNSDARNNMKQALQHIGGDNSLTGNRMFWRFDYMVHRRNNYMTSSRMTSTRTVGNEAGNGDGEFNYYASNGVNYLFVTGHEYDGNFFKIFNNRQYPGITAEQDNAPLPIPDWGEGGNNGNCFAGGVSDSLYGTCGMILDRRGLQAHKAWFYFDEEFVCLGAGICNAKGKAEVFTTLNQCNRNGKVQYMTNGKKQTLKNGSIQTVADWILHGQTAYFNLLPQTEYKITCDTALFSLNANHGIRPQQGKYAYVVHPSIPSTSAADKYAAKLPIKVLANTEKIQAVRHEKLRITEIIFYQPGELKLENGDILATDTPCALLWKEKEKRIHIANPRCESENPEKATITLIQNGQAKQILLEMPQKEEAGKSSTASY</sequence>
<gene>
    <name evidence="12" type="ORF">DXB37_04820</name>
</gene>
<dbReference type="InterPro" id="IPR012970">
    <property type="entry name" value="Lyase_8_alpha_N"/>
</dbReference>
<comment type="subunit">
    <text evidence="3">Monomer.</text>
</comment>
<feature type="domain" description="Polysaccharide lyase family 8 C-terminal" evidence="10">
    <location>
        <begin position="580"/>
        <end position="641"/>
    </location>
</feature>
<dbReference type="AlphaFoldDB" id="A0A3E5F3P2"/>
<dbReference type="PANTHER" id="PTHR38481:SF1">
    <property type="entry name" value="HYALURONATE LYASE"/>
    <property type="match status" value="1"/>
</dbReference>
<dbReference type="RefSeq" id="WP_117599842.1">
    <property type="nucleotide sequence ID" value="NZ_QSVA01000003.1"/>
</dbReference>
<feature type="signal peptide" evidence="8">
    <location>
        <begin position="1"/>
        <end position="25"/>
    </location>
</feature>
<organism evidence="12 13">
    <name type="scientific">Bacteroides uniformis</name>
    <dbReference type="NCBI Taxonomy" id="820"/>
    <lineage>
        <taxon>Bacteria</taxon>
        <taxon>Pseudomonadati</taxon>
        <taxon>Bacteroidota</taxon>
        <taxon>Bacteroidia</taxon>
        <taxon>Bacteroidales</taxon>
        <taxon>Bacteroidaceae</taxon>
        <taxon>Bacteroides</taxon>
    </lineage>
</organism>
<keyword evidence="5" id="KW-0106">Calcium</keyword>
<evidence type="ECO:0000259" key="11">
    <source>
        <dbReference type="Pfam" id="PF08124"/>
    </source>
</evidence>
<dbReference type="Pfam" id="PF02884">
    <property type="entry name" value="Lyase_8_C"/>
    <property type="match status" value="1"/>
</dbReference>
<evidence type="ECO:0000313" key="12">
    <source>
        <dbReference type="EMBL" id="RGN95902.1"/>
    </source>
</evidence>
<evidence type="ECO:0000256" key="7">
    <source>
        <dbReference type="PIRSR" id="PIRSR638970-1"/>
    </source>
</evidence>
<dbReference type="Pfam" id="PF08124">
    <property type="entry name" value="Lyase_8_N"/>
    <property type="match status" value="1"/>
</dbReference>
<evidence type="ECO:0000256" key="6">
    <source>
        <dbReference type="ARBA" id="ARBA00023239"/>
    </source>
</evidence>
<dbReference type="GO" id="GO:0005576">
    <property type="term" value="C:extracellular region"/>
    <property type="evidence" value="ECO:0007669"/>
    <property type="project" value="InterPro"/>
</dbReference>
<feature type="domain" description="Polysaccharide lyase 8 N-terminal alpha-helical" evidence="11">
    <location>
        <begin position="69"/>
        <end position="309"/>
    </location>
</feature>
<evidence type="ECO:0000259" key="9">
    <source>
        <dbReference type="Pfam" id="PF02278"/>
    </source>
</evidence>
<protein>
    <recommendedName>
        <fullName evidence="14">Chondroitin AC lyase</fullName>
    </recommendedName>
</protein>
<dbReference type="PANTHER" id="PTHR38481">
    <property type="entry name" value="HYALURONATE LYASE"/>
    <property type="match status" value="1"/>
</dbReference>